<dbReference type="EMBL" id="JAXCLW010000002">
    <property type="protein sequence ID" value="MDY0883137.1"/>
    <property type="molecule type" value="Genomic_DNA"/>
</dbReference>
<reference evidence="6 7" key="1">
    <citation type="journal article" date="2016" name="Antonie Van Leeuwenhoek">
        <title>Dongia soli sp. nov., isolated from soil from Dokdo, Korea.</title>
        <authorList>
            <person name="Kim D.U."/>
            <person name="Lee H."/>
            <person name="Kim H."/>
            <person name="Kim S.G."/>
            <person name="Ka J.O."/>
        </authorList>
    </citation>
    <scope>NUCLEOTIDE SEQUENCE [LARGE SCALE GENOMIC DNA]</scope>
    <source>
        <strain evidence="6 7">D78</strain>
    </source>
</reference>
<keyword evidence="2" id="KW-0808">Transferase</keyword>
<feature type="domain" description="Aminotransferase class I/classII large" evidence="5">
    <location>
        <begin position="50"/>
        <end position="386"/>
    </location>
</feature>
<dbReference type="InterPro" id="IPR001917">
    <property type="entry name" value="Aminotrans_II_pyridoxalP_BS"/>
</dbReference>
<dbReference type="Proteomes" id="UP001279642">
    <property type="component" value="Unassembled WGS sequence"/>
</dbReference>
<dbReference type="InterPro" id="IPR015422">
    <property type="entry name" value="PyrdxlP-dep_Trfase_small"/>
</dbReference>
<comment type="similarity">
    <text evidence="4">Belongs to the class-II pyridoxal-phosphate-dependent aminotransferase family.</text>
</comment>
<keyword evidence="3 4" id="KW-0663">Pyridoxal phosphate</keyword>
<evidence type="ECO:0000313" key="7">
    <source>
        <dbReference type="Proteomes" id="UP001279642"/>
    </source>
</evidence>
<evidence type="ECO:0000256" key="4">
    <source>
        <dbReference type="RuleBase" id="RU003693"/>
    </source>
</evidence>
<dbReference type="InterPro" id="IPR004839">
    <property type="entry name" value="Aminotransferase_I/II_large"/>
</dbReference>
<dbReference type="InterPro" id="IPR050087">
    <property type="entry name" value="AON_synthase_class-II"/>
</dbReference>
<dbReference type="PROSITE" id="PS00599">
    <property type="entry name" value="AA_TRANSFER_CLASS_2"/>
    <property type="match status" value="1"/>
</dbReference>
<evidence type="ECO:0000313" key="6">
    <source>
        <dbReference type="EMBL" id="MDY0883137.1"/>
    </source>
</evidence>
<dbReference type="CDD" id="cd06454">
    <property type="entry name" value="KBL_like"/>
    <property type="match status" value="1"/>
</dbReference>
<organism evidence="6 7">
    <name type="scientific">Dongia soli</name>
    <dbReference type="NCBI Taxonomy" id="600628"/>
    <lineage>
        <taxon>Bacteria</taxon>
        <taxon>Pseudomonadati</taxon>
        <taxon>Pseudomonadota</taxon>
        <taxon>Alphaproteobacteria</taxon>
        <taxon>Rhodospirillales</taxon>
        <taxon>Dongiaceae</taxon>
        <taxon>Dongia</taxon>
    </lineage>
</organism>
<evidence type="ECO:0000256" key="1">
    <source>
        <dbReference type="ARBA" id="ARBA00001933"/>
    </source>
</evidence>
<proteinExistence type="inferred from homology"/>
<dbReference type="Gene3D" id="3.40.640.10">
    <property type="entry name" value="Type I PLP-dependent aspartate aminotransferase-like (Major domain)"/>
    <property type="match status" value="1"/>
</dbReference>
<name>A0ABU5E9W9_9PROT</name>
<dbReference type="InterPro" id="IPR015421">
    <property type="entry name" value="PyrdxlP-dep_Trfase_major"/>
</dbReference>
<dbReference type="PANTHER" id="PTHR13693">
    <property type="entry name" value="CLASS II AMINOTRANSFERASE/8-AMINO-7-OXONONANOATE SYNTHASE"/>
    <property type="match status" value="1"/>
</dbReference>
<evidence type="ECO:0000259" key="5">
    <source>
        <dbReference type="Pfam" id="PF00155"/>
    </source>
</evidence>
<gene>
    <name evidence="6" type="ORF">SMD27_09795</name>
</gene>
<comment type="caution">
    <text evidence="6">The sequence shown here is derived from an EMBL/GenBank/DDBJ whole genome shotgun (WGS) entry which is preliminary data.</text>
</comment>
<dbReference type="NCBIfam" id="NF047599">
    <property type="entry name" value="SerpalmtaseBetaP"/>
    <property type="match status" value="1"/>
</dbReference>
<comment type="cofactor">
    <cofactor evidence="1 4">
        <name>pyridoxal 5'-phosphate</name>
        <dbReference type="ChEBI" id="CHEBI:597326"/>
    </cofactor>
</comment>
<evidence type="ECO:0000256" key="3">
    <source>
        <dbReference type="ARBA" id="ARBA00022898"/>
    </source>
</evidence>
<dbReference type="Gene3D" id="3.90.1150.10">
    <property type="entry name" value="Aspartate Aminotransferase, domain 1"/>
    <property type="match status" value="1"/>
</dbReference>
<keyword evidence="7" id="KW-1185">Reference proteome</keyword>
<protein>
    <submittedName>
        <fullName evidence="6">Aminotransferase class I/II-fold pyridoxal phosphate-dependent enzyme</fullName>
    </submittedName>
</protein>
<sequence>MMGLFDRFKSVRDAHGALKACGGDPFGVKMERVLSTTEAMIEGRRTILCGTNNYLGLTFDPDSVAAAQQAIADFGTGTTGSRIANGSYSGHQALEQDLADFYGKKHCMVFTTGYQANLGAISTLAGPNDFLIIDADSHASIYDACRLGSATVIRFKHNDPVDLDRRLARIANEPGNKIIVVEGIYSMLGDHAPLKEFVAVKKKHGAYLLVDEAHSMGVMGATGRGLLEAEGVDHDVDFVTGTFSKSMGAIGGFLISDHPEFDILRVACRPYMFTASLPPSIIASVRQSLAVLRAKPELMRKLWQNVDTLYNGLQAAGFKLGTQKGPVVAVHLTDPVLAGVAWNALLKRGVYVNLALPPATPSGTALLRCSVCAAHSTEQLQHVVSVLTEVGEEFGLLPQPALRIAAAE</sequence>
<dbReference type="GO" id="GO:0008483">
    <property type="term" value="F:transaminase activity"/>
    <property type="evidence" value="ECO:0007669"/>
    <property type="project" value="UniProtKB-KW"/>
</dbReference>
<dbReference type="Pfam" id="PF00155">
    <property type="entry name" value="Aminotran_1_2"/>
    <property type="match status" value="1"/>
</dbReference>
<evidence type="ECO:0000256" key="2">
    <source>
        <dbReference type="ARBA" id="ARBA00022679"/>
    </source>
</evidence>
<accession>A0ABU5E9W9</accession>
<dbReference type="PANTHER" id="PTHR13693:SF3">
    <property type="entry name" value="LD36009P"/>
    <property type="match status" value="1"/>
</dbReference>
<keyword evidence="6" id="KW-0032">Aminotransferase</keyword>
<dbReference type="SUPFAM" id="SSF53383">
    <property type="entry name" value="PLP-dependent transferases"/>
    <property type="match status" value="1"/>
</dbReference>
<dbReference type="InterPro" id="IPR015424">
    <property type="entry name" value="PyrdxlP-dep_Trfase"/>
</dbReference>